<comment type="caution">
    <text evidence="3">The sequence shown here is derived from an EMBL/GenBank/DDBJ whole genome shotgun (WGS) entry which is preliminary data.</text>
</comment>
<evidence type="ECO:0000313" key="4">
    <source>
        <dbReference type="Proteomes" id="UP000823775"/>
    </source>
</evidence>
<feature type="transmembrane region" description="Helical" evidence="2">
    <location>
        <begin position="210"/>
        <end position="229"/>
    </location>
</feature>
<gene>
    <name evidence="3" type="ORF">HAX54_048693</name>
</gene>
<name>A0ABS8SU08_DATST</name>
<keyword evidence="4" id="KW-1185">Reference proteome</keyword>
<reference evidence="3 4" key="1">
    <citation type="journal article" date="2021" name="BMC Genomics">
        <title>Datura genome reveals duplications of psychoactive alkaloid biosynthetic genes and high mutation rate following tissue culture.</title>
        <authorList>
            <person name="Rajewski A."/>
            <person name="Carter-House D."/>
            <person name="Stajich J."/>
            <person name="Litt A."/>
        </authorList>
    </citation>
    <scope>NUCLEOTIDE SEQUENCE [LARGE SCALE GENOMIC DNA]</scope>
    <source>
        <strain evidence="3">AR-01</strain>
    </source>
</reference>
<evidence type="ECO:0000313" key="3">
    <source>
        <dbReference type="EMBL" id="MCD7462515.1"/>
    </source>
</evidence>
<dbReference type="InterPro" id="IPR002528">
    <property type="entry name" value="MATE_fam"/>
</dbReference>
<evidence type="ECO:0000256" key="1">
    <source>
        <dbReference type="ARBA" id="ARBA00010199"/>
    </source>
</evidence>
<organism evidence="3 4">
    <name type="scientific">Datura stramonium</name>
    <name type="common">Jimsonweed</name>
    <name type="synonym">Common thornapple</name>
    <dbReference type="NCBI Taxonomy" id="4076"/>
    <lineage>
        <taxon>Eukaryota</taxon>
        <taxon>Viridiplantae</taxon>
        <taxon>Streptophyta</taxon>
        <taxon>Embryophyta</taxon>
        <taxon>Tracheophyta</taxon>
        <taxon>Spermatophyta</taxon>
        <taxon>Magnoliopsida</taxon>
        <taxon>eudicotyledons</taxon>
        <taxon>Gunneridae</taxon>
        <taxon>Pentapetalae</taxon>
        <taxon>asterids</taxon>
        <taxon>lamiids</taxon>
        <taxon>Solanales</taxon>
        <taxon>Solanaceae</taxon>
        <taxon>Solanoideae</taxon>
        <taxon>Datureae</taxon>
        <taxon>Datura</taxon>
    </lineage>
</organism>
<feature type="transmembrane region" description="Helical" evidence="2">
    <location>
        <begin position="38"/>
        <end position="60"/>
    </location>
</feature>
<proteinExistence type="inferred from homology"/>
<feature type="transmembrane region" description="Helical" evidence="2">
    <location>
        <begin position="258"/>
        <end position="280"/>
    </location>
</feature>
<sequence>MTSYHQHYTSEKRAAPATNGWWNKLQIDLDGATKQSPLFVMSSIFYSINLVSVMFAGHFGKLQLAASNLANSWAVLTGFSFMFGLSAALETLCRQVHGPRMLGIRLHTSCIISFFFSTAIALLWWYSDTILINLFHQDHDIAKEARVLLKFLILGLFAYGVLQNVLTFLQAQLMLVSLLLYSLAALVIHIAIIASALVRWRGLGYKGASLATSISIWISLLMFSLHLFFSNRSNHMISWDYGCFSFEPFHHILRNLKLALPSAAMVCLAYCAFEILVLLAGLMPNLETTTSIIAMSVNTQAIPHMLSSGLSVAAIDSVEIINKFSSMIPLLLISILLDFSQGILSGVARGCGWQRCAMYINFTAFYFIGMPIAGLVAFKFNLHAQPPSRLPKELGLDKIRASVLMPHLQNLFQQTSIQQDLSMNLLSSLQLAEAGDGSQHGKSSP</sequence>
<protein>
    <recommendedName>
        <fullName evidence="2">Protein DETOXIFICATION</fullName>
    </recommendedName>
    <alternativeName>
        <fullName evidence="2">Multidrug and toxic compound extrusion protein</fullName>
    </alternativeName>
</protein>
<evidence type="ECO:0000256" key="2">
    <source>
        <dbReference type="RuleBase" id="RU004914"/>
    </source>
</evidence>
<accession>A0ABS8SU08</accession>
<keyword evidence="2" id="KW-0472">Membrane</keyword>
<feature type="transmembrane region" description="Helical" evidence="2">
    <location>
        <begin position="178"/>
        <end position="198"/>
    </location>
</feature>
<dbReference type="Proteomes" id="UP000823775">
    <property type="component" value="Unassembled WGS sequence"/>
</dbReference>
<dbReference type="EMBL" id="JACEIK010000808">
    <property type="protein sequence ID" value="MCD7462515.1"/>
    <property type="molecule type" value="Genomic_DNA"/>
</dbReference>
<dbReference type="Pfam" id="PF01554">
    <property type="entry name" value="MatE"/>
    <property type="match status" value="1"/>
</dbReference>
<feature type="transmembrane region" description="Helical" evidence="2">
    <location>
        <begin position="72"/>
        <end position="92"/>
    </location>
</feature>
<feature type="transmembrane region" description="Helical" evidence="2">
    <location>
        <begin position="104"/>
        <end position="127"/>
    </location>
</feature>
<comment type="similarity">
    <text evidence="1 2">Belongs to the multi antimicrobial extrusion (MATE) (TC 2.A.66.1) family.</text>
</comment>
<keyword evidence="2" id="KW-1133">Transmembrane helix</keyword>
<feature type="transmembrane region" description="Helical" evidence="2">
    <location>
        <begin position="359"/>
        <end position="382"/>
    </location>
</feature>
<feature type="transmembrane region" description="Helical" evidence="2">
    <location>
        <begin position="327"/>
        <end position="347"/>
    </location>
</feature>
<keyword evidence="2" id="KW-0812">Transmembrane</keyword>
<feature type="transmembrane region" description="Helical" evidence="2">
    <location>
        <begin position="147"/>
        <end position="166"/>
    </location>
</feature>
<dbReference type="PANTHER" id="PTHR11206">
    <property type="entry name" value="MULTIDRUG RESISTANCE PROTEIN"/>
    <property type="match status" value="1"/>
</dbReference>
<feature type="transmembrane region" description="Helical" evidence="2">
    <location>
        <begin position="292"/>
        <end position="315"/>
    </location>
</feature>